<reference evidence="2 3" key="1">
    <citation type="submission" date="2015-02" db="EMBL/GenBank/DDBJ databases">
        <title>Genome Sequencing of Rickettsiales.</title>
        <authorList>
            <person name="Daugherty S.C."/>
            <person name="Su Q."/>
            <person name="Abolude K."/>
            <person name="Beier-Sexton M."/>
            <person name="Carlyon J.A."/>
            <person name="Carter R."/>
            <person name="Day N.P."/>
            <person name="Dumler S.J."/>
            <person name="Dyachenko V."/>
            <person name="Godinez A."/>
            <person name="Kurtti T.J."/>
            <person name="Lichay M."/>
            <person name="Mullins K.E."/>
            <person name="Ott S."/>
            <person name="Pappas-Brown V."/>
            <person name="Paris D.H."/>
            <person name="Patel P."/>
            <person name="Richards A.L."/>
            <person name="Sadzewicz L."/>
            <person name="Sears K."/>
            <person name="Seidman D."/>
            <person name="Sengamalay N."/>
            <person name="Stenos J."/>
            <person name="Tallon L.J."/>
            <person name="Vincent G."/>
            <person name="Fraser C.M."/>
            <person name="Munderloh U."/>
            <person name="Dunning-Hotopp J.C."/>
        </authorList>
    </citation>
    <scope>NUCLEOTIDE SEQUENCE [LARGE SCALE GENOMIC DNA]</scope>
    <source>
        <strain evidence="2 3">RAC413</strain>
    </source>
</reference>
<evidence type="ECO:0000313" key="3">
    <source>
        <dbReference type="Proteomes" id="UP000033562"/>
    </source>
</evidence>
<feature type="transmembrane region" description="Helical" evidence="1">
    <location>
        <begin position="43"/>
        <end position="66"/>
    </location>
</feature>
<feature type="transmembrane region" description="Helical" evidence="1">
    <location>
        <begin position="5"/>
        <end position="23"/>
    </location>
</feature>
<organism evidence="2 3">
    <name type="scientific">Candidatus Neoehrlichia procyonis str. RAC413</name>
    <dbReference type="NCBI Taxonomy" id="1359163"/>
    <lineage>
        <taxon>Bacteria</taxon>
        <taxon>Pseudomonadati</taxon>
        <taxon>Pseudomonadota</taxon>
        <taxon>Alphaproteobacteria</taxon>
        <taxon>Rickettsiales</taxon>
        <taxon>Anaplasmataceae</taxon>
        <taxon>Candidatus Neoehrlichia</taxon>
    </lineage>
</organism>
<sequence length="82" mass="9350">MAINIAVFFVIAWWIIFFIILPIKVKIDENLPVGLASGSPAKAYLLIKVVIATIVAILLAVLYYYCRINGYINLEYLYNWVP</sequence>
<dbReference type="AlphaFoldDB" id="A0A0F3NML5"/>
<dbReference type="Pfam" id="PF07330">
    <property type="entry name" value="DUF1467"/>
    <property type="match status" value="1"/>
</dbReference>
<dbReference type="Proteomes" id="UP000033562">
    <property type="component" value="Unassembled WGS sequence"/>
</dbReference>
<keyword evidence="1" id="KW-1133">Transmembrane helix</keyword>
<dbReference type="OrthoDB" id="9804637at2"/>
<evidence type="ECO:0008006" key="4">
    <source>
        <dbReference type="Google" id="ProtNLM"/>
    </source>
</evidence>
<name>A0A0F3NML5_9RICK</name>
<evidence type="ECO:0000256" key="1">
    <source>
        <dbReference type="SAM" id="Phobius"/>
    </source>
</evidence>
<comment type="caution">
    <text evidence="2">The sequence shown here is derived from an EMBL/GenBank/DDBJ whole genome shotgun (WGS) entry which is preliminary data.</text>
</comment>
<keyword evidence="1" id="KW-0812">Transmembrane</keyword>
<dbReference type="EMBL" id="LANX01000001">
    <property type="protein sequence ID" value="KJV69303.1"/>
    <property type="molecule type" value="Genomic_DNA"/>
</dbReference>
<proteinExistence type="predicted"/>
<accession>A0A0F3NML5</accession>
<dbReference type="STRING" id="1359163.NLO413_0689"/>
<keyword evidence="3" id="KW-1185">Reference proteome</keyword>
<dbReference type="InterPro" id="IPR009935">
    <property type="entry name" value="DUF1467"/>
</dbReference>
<evidence type="ECO:0000313" key="2">
    <source>
        <dbReference type="EMBL" id="KJV69303.1"/>
    </source>
</evidence>
<dbReference type="RefSeq" id="WP_045809041.1">
    <property type="nucleotide sequence ID" value="NZ_LANX01000001.1"/>
</dbReference>
<protein>
    <recommendedName>
        <fullName evidence="4">DUF1467 family protein</fullName>
    </recommendedName>
</protein>
<gene>
    <name evidence="2" type="ORF">NLO413_0689</name>
</gene>
<keyword evidence="1" id="KW-0472">Membrane</keyword>